<reference evidence="1" key="1">
    <citation type="submission" date="2012-11" db="EMBL/GenBank/DDBJ databases">
        <title>Dependencies among metagenomic species, viruses, plasmids and units of genetic variation.</title>
        <authorList>
            <person name="Nielsen H.B."/>
            <person name="Almeida M."/>
            <person name="Juncker A.S."/>
            <person name="Rasmussen S."/>
            <person name="Li J."/>
            <person name="Sunagawa S."/>
            <person name="Plichta D."/>
            <person name="Gautier L."/>
            <person name="Le Chatelier E."/>
            <person name="Peletier E."/>
            <person name="Bonde I."/>
            <person name="Nielsen T."/>
            <person name="Manichanh C."/>
            <person name="Arumugam M."/>
            <person name="Batto J."/>
            <person name="Santos M.B.Q.D."/>
            <person name="Blom N."/>
            <person name="Borruel N."/>
            <person name="Burgdorf K.S."/>
            <person name="Boumezbeur F."/>
            <person name="Casellas F."/>
            <person name="Dore J."/>
            <person name="Guarner F."/>
            <person name="Hansen T."/>
            <person name="Hildebrand F."/>
            <person name="Kaas R.S."/>
            <person name="Kennedy S."/>
            <person name="Kristiansen K."/>
            <person name="Kultima J.R."/>
            <person name="Leonard P."/>
            <person name="Levenez F."/>
            <person name="Lund O."/>
            <person name="Moumen B."/>
            <person name="Le Paslier D."/>
            <person name="Pons N."/>
            <person name="Pedersen O."/>
            <person name="Prifti E."/>
            <person name="Qin J."/>
            <person name="Raes J."/>
            <person name="Tap J."/>
            <person name="Tims S."/>
            <person name="Ussery D.W."/>
            <person name="Yamada T."/>
            <person name="MetaHit consortium"/>
            <person name="Renault P."/>
            <person name="Sicheritz-Ponten T."/>
            <person name="Bork P."/>
            <person name="Wang J."/>
            <person name="Brunak S."/>
            <person name="Ehrlich S.D."/>
        </authorList>
    </citation>
    <scope>NUCLEOTIDE SEQUENCE [LARGE SCALE GENOMIC DNA]</scope>
</reference>
<organism evidence="1 2">
    <name type="scientific">Amedibacillus dolichus CAG:375</name>
    <dbReference type="NCBI Taxonomy" id="1263076"/>
    <lineage>
        <taxon>Bacteria</taxon>
        <taxon>Bacillati</taxon>
        <taxon>Bacillota</taxon>
        <taxon>Erysipelotrichia</taxon>
        <taxon>Erysipelotrichales</taxon>
        <taxon>Erysipelotrichaceae</taxon>
        <taxon>Amedibacillus</taxon>
    </lineage>
</organism>
<comment type="caution">
    <text evidence="1">The sequence shown here is derived from an EMBL/GenBank/DDBJ whole genome shotgun (WGS) entry which is preliminary data.</text>
</comment>
<name>R7G7E6_9FIRM</name>
<proteinExistence type="predicted"/>
<dbReference type="AlphaFoldDB" id="R7G7E6"/>
<evidence type="ECO:0000313" key="1">
    <source>
        <dbReference type="EMBL" id="CDE22693.1"/>
    </source>
</evidence>
<protein>
    <submittedName>
        <fullName evidence="1">Uncharacterized protein</fullName>
    </submittedName>
</protein>
<dbReference type="EMBL" id="CBIN010000122">
    <property type="protein sequence ID" value="CDE22693.1"/>
    <property type="molecule type" value="Genomic_DNA"/>
</dbReference>
<gene>
    <name evidence="1" type="ORF">BN631_01191</name>
</gene>
<evidence type="ECO:0000313" key="2">
    <source>
        <dbReference type="Proteomes" id="UP000018093"/>
    </source>
</evidence>
<sequence length="39" mass="4494">MALLHFVVKNMLPTVDQAVVMAAMAEMLFSWLMKEEQHC</sequence>
<dbReference type="Proteomes" id="UP000018093">
    <property type="component" value="Unassembled WGS sequence"/>
</dbReference>
<accession>R7G7E6</accession>